<comment type="caution">
    <text evidence="2">The sequence shown here is derived from an EMBL/GenBank/DDBJ whole genome shotgun (WGS) entry which is preliminary data.</text>
</comment>
<protein>
    <submittedName>
        <fullName evidence="2">Unnamed protein product</fullName>
    </submittedName>
</protein>
<gene>
    <name evidence="2" type="ORF">Pfra01_001706600</name>
</gene>
<feature type="compositionally biased region" description="Polar residues" evidence="1">
    <location>
        <begin position="45"/>
        <end position="59"/>
    </location>
</feature>
<dbReference type="AlphaFoldDB" id="A0A9W6XWB3"/>
<dbReference type="EMBL" id="BSXT01001967">
    <property type="protein sequence ID" value="GMF46423.1"/>
    <property type="molecule type" value="Genomic_DNA"/>
</dbReference>
<evidence type="ECO:0000313" key="2">
    <source>
        <dbReference type="EMBL" id="GMF46423.1"/>
    </source>
</evidence>
<organism evidence="2 3">
    <name type="scientific">Phytophthora fragariaefolia</name>
    <dbReference type="NCBI Taxonomy" id="1490495"/>
    <lineage>
        <taxon>Eukaryota</taxon>
        <taxon>Sar</taxon>
        <taxon>Stramenopiles</taxon>
        <taxon>Oomycota</taxon>
        <taxon>Peronosporomycetes</taxon>
        <taxon>Peronosporales</taxon>
        <taxon>Peronosporaceae</taxon>
        <taxon>Phytophthora</taxon>
    </lineage>
</organism>
<feature type="region of interest" description="Disordered" evidence="1">
    <location>
        <begin position="44"/>
        <end position="64"/>
    </location>
</feature>
<dbReference type="Proteomes" id="UP001165121">
    <property type="component" value="Unassembled WGS sequence"/>
</dbReference>
<evidence type="ECO:0000313" key="3">
    <source>
        <dbReference type="Proteomes" id="UP001165121"/>
    </source>
</evidence>
<reference evidence="2" key="1">
    <citation type="submission" date="2023-04" db="EMBL/GenBank/DDBJ databases">
        <title>Phytophthora fragariaefolia NBRC 109709.</title>
        <authorList>
            <person name="Ichikawa N."/>
            <person name="Sato H."/>
            <person name="Tonouchi N."/>
        </authorList>
    </citation>
    <scope>NUCLEOTIDE SEQUENCE</scope>
    <source>
        <strain evidence="2">NBRC 109709</strain>
    </source>
</reference>
<name>A0A9W6XWB3_9STRA</name>
<keyword evidence="3" id="KW-1185">Reference proteome</keyword>
<accession>A0A9W6XWB3</accession>
<evidence type="ECO:0000256" key="1">
    <source>
        <dbReference type="SAM" id="MobiDB-lite"/>
    </source>
</evidence>
<proteinExistence type="predicted"/>
<sequence>MISYISMPSPAQFTNKIRVSVESHWESIAQSHILTDPTRLEPVLPQSNDARTTRTSTQSRKLRSKTVKTAMCVLAEIEESWQESSASPRNGQPFRSEAQTGYLMLPVHRASLVAFDSCFILPFTNNRPTTYRICV</sequence>